<evidence type="ECO:0000313" key="3">
    <source>
        <dbReference type="Proteomes" id="UP000642144"/>
    </source>
</evidence>
<dbReference type="RefSeq" id="WP_161055339.1">
    <property type="nucleotide sequence ID" value="NZ_WWCT01000009.1"/>
</dbReference>
<sequence>MRHRCMLVACLLFMAGWANADIGARLLLVEKEGRMALFLPEEHFGSPAQDDNYFRQVIRPAFAASSAMLAELSSVSLFDRAYFNAACPDEDPAEATLDPALNAALSRYPSQAPALLRDIAAADAPVTMGRFIRTQTLLMRLVGHGLWGDAHPAGKPVTVFTARSAQSSVLMALAPRRAISVDNLDIWLADYCGLTSPQRLSLIATLVRKSAEQLAAPADLRPAAVRRARLYRDTDAEYWQALAELRADLPGTHAGNTDRSGKLPADELLLEQYLLRERNRQWVAALPAILARERLPFYALGARHFADGPTGPGLITLLHNAGYSITLIPHRQALDAVLARLPPSPPPAAIAISTLGGSCQQDGNSYGCSWRSDTTSYVVLKPQADQPWEIWSVCYARDSHKGPVKHCVSSTRPATAL</sequence>
<organism evidence="2 3">
    <name type="scientific">Duganella levis</name>
    <dbReference type="NCBI Taxonomy" id="2692169"/>
    <lineage>
        <taxon>Bacteria</taxon>
        <taxon>Pseudomonadati</taxon>
        <taxon>Pseudomonadota</taxon>
        <taxon>Betaproteobacteria</taxon>
        <taxon>Burkholderiales</taxon>
        <taxon>Oxalobacteraceae</taxon>
        <taxon>Telluria group</taxon>
        <taxon>Duganella</taxon>
    </lineage>
</organism>
<gene>
    <name evidence="2" type="ORF">GTP69_13275</name>
</gene>
<evidence type="ECO:0000313" key="2">
    <source>
        <dbReference type="EMBL" id="MYN27384.1"/>
    </source>
</evidence>
<feature type="signal peptide" evidence="1">
    <location>
        <begin position="1"/>
        <end position="20"/>
    </location>
</feature>
<evidence type="ECO:0008006" key="4">
    <source>
        <dbReference type="Google" id="ProtNLM"/>
    </source>
</evidence>
<name>A0ABW9W087_9BURK</name>
<keyword evidence="3" id="KW-1185">Reference proteome</keyword>
<evidence type="ECO:0000256" key="1">
    <source>
        <dbReference type="SAM" id="SignalP"/>
    </source>
</evidence>
<accession>A0ABW9W087</accession>
<reference evidence="2 3" key="1">
    <citation type="submission" date="2019-12" db="EMBL/GenBank/DDBJ databases">
        <title>Novel species isolated from a subtropical stream in China.</title>
        <authorList>
            <person name="Lu H."/>
        </authorList>
    </citation>
    <scope>NUCLEOTIDE SEQUENCE [LARGE SCALE GENOMIC DNA]</scope>
    <source>
        <strain evidence="2 3">CY42W</strain>
    </source>
</reference>
<comment type="caution">
    <text evidence="2">The sequence shown here is derived from an EMBL/GenBank/DDBJ whole genome shotgun (WGS) entry which is preliminary data.</text>
</comment>
<dbReference type="EMBL" id="WWCT01000009">
    <property type="protein sequence ID" value="MYN27384.1"/>
    <property type="molecule type" value="Genomic_DNA"/>
</dbReference>
<feature type="chain" id="PRO_5047189493" description="TraB/GumN family protein" evidence="1">
    <location>
        <begin position="21"/>
        <end position="417"/>
    </location>
</feature>
<keyword evidence="1" id="KW-0732">Signal</keyword>
<dbReference type="Pfam" id="PF01963">
    <property type="entry name" value="TraB_PrgY_gumN"/>
    <property type="match status" value="1"/>
</dbReference>
<protein>
    <recommendedName>
        <fullName evidence="4">TraB/GumN family protein</fullName>
    </recommendedName>
</protein>
<proteinExistence type="predicted"/>
<dbReference type="Proteomes" id="UP000642144">
    <property type="component" value="Unassembled WGS sequence"/>
</dbReference>
<dbReference type="InterPro" id="IPR002816">
    <property type="entry name" value="TraB/PrgY/GumN_fam"/>
</dbReference>